<evidence type="ECO:0000313" key="1">
    <source>
        <dbReference type="EMBL" id="SDH28130.1"/>
    </source>
</evidence>
<proteinExistence type="predicted"/>
<evidence type="ECO:0000313" key="2">
    <source>
        <dbReference type="Proteomes" id="UP000199163"/>
    </source>
</evidence>
<gene>
    <name evidence="1" type="ORF">SAMN05192534_103152</name>
</gene>
<keyword evidence="2" id="KW-1185">Reference proteome</keyword>
<dbReference type="AlphaFoldDB" id="A0A1G8B680"/>
<organism evidence="1 2">
    <name type="scientific">Alteribacillus persepolensis</name>
    <dbReference type="NCBI Taxonomy" id="568899"/>
    <lineage>
        <taxon>Bacteria</taxon>
        <taxon>Bacillati</taxon>
        <taxon>Bacillota</taxon>
        <taxon>Bacilli</taxon>
        <taxon>Bacillales</taxon>
        <taxon>Bacillaceae</taxon>
        <taxon>Alteribacillus</taxon>
    </lineage>
</organism>
<dbReference type="EMBL" id="FNDK01000003">
    <property type="protein sequence ID" value="SDH28130.1"/>
    <property type="molecule type" value="Genomic_DNA"/>
</dbReference>
<sequence length="57" mass="6430">MLAPFTFVPVHLPFIPAAIKKSASALKEGDPAKVMKLRAGRYLHWTMKTPTFYPFLP</sequence>
<reference evidence="1 2" key="1">
    <citation type="submission" date="2016-10" db="EMBL/GenBank/DDBJ databases">
        <authorList>
            <person name="de Groot N.N."/>
        </authorList>
    </citation>
    <scope>NUCLEOTIDE SEQUENCE [LARGE SCALE GENOMIC DNA]</scope>
    <source>
        <strain evidence="1 2">DSM 21632</strain>
    </source>
</reference>
<accession>A0A1G8B680</accession>
<dbReference type="STRING" id="568899.SAMN05192534_103152"/>
<protein>
    <submittedName>
        <fullName evidence="1">Uncharacterized protein</fullName>
    </submittedName>
</protein>
<dbReference type="Proteomes" id="UP000199163">
    <property type="component" value="Unassembled WGS sequence"/>
</dbReference>
<name>A0A1G8B680_9BACI</name>